<dbReference type="InterPro" id="IPR027385">
    <property type="entry name" value="Beta-barrel_OMP"/>
</dbReference>
<dbReference type="RefSeq" id="WP_140996766.1">
    <property type="nucleotide sequence ID" value="NZ_VDCZ01000002.1"/>
</dbReference>
<feature type="domain" description="Outer membrane protein beta-barrel" evidence="2">
    <location>
        <begin position="33"/>
        <end position="187"/>
    </location>
</feature>
<proteinExistence type="predicted"/>
<keyword evidence="1" id="KW-0732">Signal</keyword>
<dbReference type="InterPro" id="IPR011250">
    <property type="entry name" value="OMP/PagP_B-barrel"/>
</dbReference>
<evidence type="ECO:0000256" key="1">
    <source>
        <dbReference type="ARBA" id="ARBA00022729"/>
    </source>
</evidence>
<dbReference type="AlphaFoldDB" id="A0A6I4IFF1"/>
<protein>
    <submittedName>
        <fullName evidence="3">Outer membrane beta-barrel protein</fullName>
    </submittedName>
</protein>
<dbReference type="EMBL" id="WQLW01000002">
    <property type="protein sequence ID" value="MVO08375.1"/>
    <property type="molecule type" value="Genomic_DNA"/>
</dbReference>
<accession>A0A6I4IFF1</accession>
<name>A0A6I4IFF1_9FLAO</name>
<organism evidence="3 4">
    <name type="scientific">Flavobacterium profundi</name>
    <dbReference type="NCBI Taxonomy" id="1774945"/>
    <lineage>
        <taxon>Bacteria</taxon>
        <taxon>Pseudomonadati</taxon>
        <taxon>Bacteroidota</taxon>
        <taxon>Flavobacteriia</taxon>
        <taxon>Flavobacteriales</taxon>
        <taxon>Flavobacteriaceae</taxon>
        <taxon>Flavobacterium</taxon>
    </lineage>
</organism>
<comment type="caution">
    <text evidence="3">The sequence shown here is derived from an EMBL/GenBank/DDBJ whole genome shotgun (WGS) entry which is preliminary data.</text>
</comment>
<evidence type="ECO:0000313" key="3">
    <source>
        <dbReference type="EMBL" id="MVO08375.1"/>
    </source>
</evidence>
<dbReference type="SUPFAM" id="SSF56925">
    <property type="entry name" value="OMPA-like"/>
    <property type="match status" value="1"/>
</dbReference>
<dbReference type="OrthoDB" id="1438113at2"/>
<reference evidence="4" key="1">
    <citation type="submission" date="2019-05" db="EMBL/GenBank/DDBJ databases">
        <title>Flavobacterium profundi sp. nov., isolated from a deep-sea seamount.</title>
        <authorList>
            <person name="Zhang D.-C."/>
        </authorList>
    </citation>
    <scope>NUCLEOTIDE SEQUENCE [LARGE SCALE GENOMIC DNA]</scope>
    <source>
        <strain evidence="4">TP390</strain>
    </source>
</reference>
<gene>
    <name evidence="3" type="ORF">GOQ30_04250</name>
</gene>
<dbReference type="Proteomes" id="UP000431264">
    <property type="component" value="Unassembled WGS sequence"/>
</dbReference>
<evidence type="ECO:0000259" key="2">
    <source>
        <dbReference type="Pfam" id="PF13505"/>
    </source>
</evidence>
<evidence type="ECO:0000313" key="4">
    <source>
        <dbReference type="Proteomes" id="UP000431264"/>
    </source>
</evidence>
<dbReference type="Pfam" id="PF13505">
    <property type="entry name" value="OMP_b-brl"/>
    <property type="match status" value="1"/>
</dbReference>
<sequence>MKKTLLFVFLNLNLFLFSQESKLSIELNYPIPVDNNFIGKNYNGIVDIGAKYKIIDKNILDFGVAFNTGLLVFNNSKDSFTQNFKVYAYPIQPKIYCEFNIKNVEKLHPYTSLGYSFIVFKATGTNNGYDISNFNDTQSGLNLNLGLSYDITNRFFVNGQFDFIKLQKENGIPNSTYNTSVNLIKFGIGLRI</sequence>
<dbReference type="Gene3D" id="2.40.160.20">
    <property type="match status" value="1"/>
</dbReference>
<keyword evidence="4" id="KW-1185">Reference proteome</keyword>